<comment type="caution">
    <text evidence="1">The sequence shown here is derived from an EMBL/GenBank/DDBJ whole genome shotgun (WGS) entry which is preliminary data.</text>
</comment>
<evidence type="ECO:0000313" key="1">
    <source>
        <dbReference type="EMBL" id="KAK3772159.1"/>
    </source>
</evidence>
<accession>A0AAE0ZMF0</accession>
<dbReference type="EMBL" id="JAWDGP010003656">
    <property type="protein sequence ID" value="KAK3772159.1"/>
    <property type="molecule type" value="Genomic_DNA"/>
</dbReference>
<sequence length="206" mass="22960">MEETYATKKIYSFRLVVKTEQFKTFHRVWSKQVINVHSSLAGAVGRCVTCYYSSTSITDEQDLRCSTGSETKSTRAVLLAAAAEVDWEWEGELIVQSGSTTCQPFLLAPGRRFSCVYRTVKFALIRDVNDQSSTAIFYLGQSDSCALLRFQGNDQSKSRPGSVIPSLQISGAWTDHHKQPVLSLSKRRLPPRLIGGKSLVAWYGLP</sequence>
<name>A0AAE0ZMF0_9GAST</name>
<evidence type="ECO:0000313" key="2">
    <source>
        <dbReference type="Proteomes" id="UP001283361"/>
    </source>
</evidence>
<gene>
    <name evidence="1" type="ORF">RRG08_013705</name>
</gene>
<keyword evidence="2" id="KW-1185">Reference proteome</keyword>
<reference evidence="1" key="1">
    <citation type="journal article" date="2023" name="G3 (Bethesda)">
        <title>A reference genome for the long-term kleptoplast-retaining sea slug Elysia crispata morphotype clarki.</title>
        <authorList>
            <person name="Eastman K.E."/>
            <person name="Pendleton A.L."/>
            <person name="Shaikh M.A."/>
            <person name="Suttiyut T."/>
            <person name="Ogas R."/>
            <person name="Tomko P."/>
            <person name="Gavelis G."/>
            <person name="Widhalm J.R."/>
            <person name="Wisecaver J.H."/>
        </authorList>
    </citation>
    <scope>NUCLEOTIDE SEQUENCE</scope>
    <source>
        <strain evidence="1">ECLA1</strain>
    </source>
</reference>
<dbReference type="AlphaFoldDB" id="A0AAE0ZMF0"/>
<protein>
    <submittedName>
        <fullName evidence="1">Uncharacterized protein</fullName>
    </submittedName>
</protein>
<organism evidence="1 2">
    <name type="scientific">Elysia crispata</name>
    <name type="common">lettuce slug</name>
    <dbReference type="NCBI Taxonomy" id="231223"/>
    <lineage>
        <taxon>Eukaryota</taxon>
        <taxon>Metazoa</taxon>
        <taxon>Spiralia</taxon>
        <taxon>Lophotrochozoa</taxon>
        <taxon>Mollusca</taxon>
        <taxon>Gastropoda</taxon>
        <taxon>Heterobranchia</taxon>
        <taxon>Euthyneura</taxon>
        <taxon>Panpulmonata</taxon>
        <taxon>Sacoglossa</taxon>
        <taxon>Placobranchoidea</taxon>
        <taxon>Plakobranchidae</taxon>
        <taxon>Elysia</taxon>
    </lineage>
</organism>
<dbReference type="Proteomes" id="UP001283361">
    <property type="component" value="Unassembled WGS sequence"/>
</dbReference>
<proteinExistence type="predicted"/>